<keyword evidence="2" id="KW-1185">Reference proteome</keyword>
<sequence length="53" mass="5843">MEKECIEKILENHLLILSTISNNLTSSSELALIAVVTDAIKVTSITLLFVEKI</sequence>
<reference evidence="2" key="1">
    <citation type="submission" date="2017-02" db="EMBL/GenBank/DDBJ databases">
        <authorList>
            <person name="Varghese N."/>
            <person name="Submissions S."/>
        </authorList>
    </citation>
    <scope>NUCLEOTIDE SEQUENCE [LARGE SCALE GENOMIC DNA]</scope>
    <source>
        <strain evidence="2">ATCC 25662</strain>
    </source>
</reference>
<protein>
    <submittedName>
        <fullName evidence="1">Uncharacterized protein</fullName>
    </submittedName>
</protein>
<gene>
    <name evidence="1" type="ORF">SAMN02745191_1113</name>
</gene>
<dbReference type="AlphaFoldDB" id="A0A1T4LYZ7"/>
<organism evidence="1 2">
    <name type="scientific">Anaerorhabdus furcosa</name>
    <dbReference type="NCBI Taxonomy" id="118967"/>
    <lineage>
        <taxon>Bacteria</taxon>
        <taxon>Bacillati</taxon>
        <taxon>Bacillota</taxon>
        <taxon>Erysipelotrichia</taxon>
        <taxon>Erysipelotrichales</taxon>
        <taxon>Erysipelotrichaceae</taxon>
        <taxon>Anaerorhabdus</taxon>
    </lineage>
</organism>
<dbReference type="Proteomes" id="UP000243297">
    <property type="component" value="Unassembled WGS sequence"/>
</dbReference>
<accession>A0A1T4LYZ7</accession>
<name>A0A1T4LYZ7_9FIRM</name>
<proteinExistence type="predicted"/>
<evidence type="ECO:0000313" key="2">
    <source>
        <dbReference type="Proteomes" id="UP000243297"/>
    </source>
</evidence>
<dbReference type="EMBL" id="FUWY01000002">
    <property type="protein sequence ID" value="SJZ59885.1"/>
    <property type="molecule type" value="Genomic_DNA"/>
</dbReference>
<evidence type="ECO:0000313" key="1">
    <source>
        <dbReference type="EMBL" id="SJZ59885.1"/>
    </source>
</evidence>